<evidence type="ECO:0000256" key="3">
    <source>
        <dbReference type="ARBA" id="ARBA00022553"/>
    </source>
</evidence>
<keyword evidence="9 16" id="KW-1133">Transmembrane helix</keyword>
<evidence type="ECO:0000256" key="10">
    <source>
        <dbReference type="ARBA" id="ARBA00023136"/>
    </source>
</evidence>
<evidence type="ECO:0000256" key="17">
    <source>
        <dbReference type="SAM" id="SignalP"/>
    </source>
</evidence>
<dbReference type="Gene3D" id="2.10.220.10">
    <property type="entry name" value="Hormone Receptor, Insulin-like Growth Factor Receptor 1, Chain A, domain 2"/>
    <property type="match status" value="3"/>
</dbReference>
<evidence type="ECO:0000256" key="11">
    <source>
        <dbReference type="ARBA" id="ARBA00023137"/>
    </source>
</evidence>
<keyword evidence="7" id="KW-0418">Kinase</keyword>
<dbReference type="WBParaSite" id="sdigi.contig18.g1624.t1">
    <property type="protein sequence ID" value="sdigi.contig18.g1624.t1"/>
    <property type="gene ID" value="sdigi.contig18.g1624"/>
</dbReference>
<dbReference type="InterPro" id="IPR000494">
    <property type="entry name" value="Rcpt_L-dom"/>
</dbReference>
<sequence length="1343" mass="152545">MTVLLFFYESPIFSLLLLLNFPNNVNSLLGKSWRRGCDGDDPLTKCVCSGTDNSRTELQDENRISQLIKQYRNCTRVYGNLEITHLRREHLNGTNSEHFFTFLDHIQQITGYLLIYANEIDNITLRNLEIIWGDTQHDNVAALHISNNINLKYVNMPKLRSVERGSVVLMYNPYLCNWNTTVSYNEILGKTSQSRVQLIGNFEKCDEIQSKCATECGQHCWGPKKDMCQTVYREICPEECSSQMCYQSDNRTHCCDDACAAGCYGEGKSACIACAKLEQDSKCVDKCNGLTDYDRNLKMTVSHSNPRYTYDRYCVEQCPKETLVQGEHCVIHCAEGYWHDSEKNSRICEKCHKGICPKTCYLDEAVDSANIESLRNCTLIEGFIQILRHPFENHRKFFFDGRPPMNVKALTVKMLEVLSKVKIVTEFVEIQAAEYSPQSLSFLRSLTTIEGRKLSDRYALSVSSNFNLHELGLRSLRKISNGHVYIGNNPVLCYVDTMNEYWKQILQMNTTSGQLVRIVKNRDKALCEKLERICDAACNDTFGCWGTGSSMCVTCADYEMDDKCSNFCPSEGYYATGKKCQKCHPQCKICNGSTSLNCSKCLNVRIQQGEQWECVAECPRTHYLDGDACKPCNAACYDFGCTGPNEKPGKGGCNKCRHAKRVGYGNNFVCLYTMGKPKDVCRDKNLTHYYAAASSNEMLVAEFECNECREECLSCIGYGTSVYHHKCECAHYLTRTTSGVEYCTMKCERDSFMVRRKTVDRIGECERCHDLCDASMGCTGRTTSNCTRCAKAGTVHSDKLVCMERCPISQPFIGNDRLCRDLDPELYASKRKIYIVAISVLCAAVLIATLVGITMSCVKYKKRYKKELEMNLPSIPECEPMDPSMRPNMARLCIITSENLEKTQQSIGQGAFGTVFLGYWWPKGKDDSEKLAVAIKVVHDGSGTAQQEMLQEAGIMASMRHEYLLRLIGVCLSDGMQIVTPMRPLGSLKNYLKKHRQKLGARDLLLYCYQIASAMEYLFKNRLVHRDLAARNVLVKRTNHVEVTDFGLARLLEKGKSEVVVGGKVAVKWLALESLEKQIYTHYTDVWAFGVTCWEVLTFGQTPFQSVPPDRIKQHLENGNRLEQPNNCAQEVYQTFLQCWLQNPESRPSFVILKEKFSQYCKAPHLYVLDRYHKQQLKSVSPGDQHELFNELMDDGLLSDQFKFSGATPTTTATSVPASPTTPSWMTFQQGDVNIRQSQRLGSTDSGRYQSDPMCEGCAEIGMDEGNYLVPNNKQSVLYTPIVVRENGETELMKTPQYYNDKIGTDYYNEMKRTSEEMKEGTNFTKITTYQNDYYFAENETSL</sequence>
<keyword evidence="5 16" id="KW-0812">Transmembrane</keyword>
<evidence type="ECO:0000256" key="5">
    <source>
        <dbReference type="ARBA" id="ARBA00022692"/>
    </source>
</evidence>
<dbReference type="InterPro" id="IPR006211">
    <property type="entry name" value="Furin-like_Cys-rich_dom"/>
</dbReference>
<dbReference type="CDD" id="cd00064">
    <property type="entry name" value="FU"/>
    <property type="match status" value="1"/>
</dbReference>
<dbReference type="InterPro" id="IPR020635">
    <property type="entry name" value="Tyr_kinase_cat_dom"/>
</dbReference>
<evidence type="ECO:0000256" key="12">
    <source>
        <dbReference type="ARBA" id="ARBA00023170"/>
    </source>
</evidence>
<dbReference type="Gene3D" id="3.80.20.20">
    <property type="entry name" value="Receptor L-domain"/>
    <property type="match status" value="2"/>
</dbReference>
<evidence type="ECO:0000256" key="16">
    <source>
        <dbReference type="SAM" id="Phobius"/>
    </source>
</evidence>
<dbReference type="GO" id="GO:0043066">
    <property type="term" value="P:negative regulation of apoptotic process"/>
    <property type="evidence" value="ECO:0007669"/>
    <property type="project" value="TreeGrafter"/>
</dbReference>
<feature type="signal peptide" evidence="17">
    <location>
        <begin position="1"/>
        <end position="27"/>
    </location>
</feature>
<keyword evidence="6 15" id="KW-0547">Nucleotide-binding</keyword>
<keyword evidence="19" id="KW-1185">Reference proteome</keyword>
<dbReference type="InterPro" id="IPR050122">
    <property type="entry name" value="RTK"/>
</dbReference>
<feature type="binding site" evidence="15">
    <location>
        <position position="936"/>
    </location>
    <ligand>
        <name>ATP</name>
        <dbReference type="ChEBI" id="CHEBI:30616"/>
    </ligand>
</feature>
<dbReference type="Proteomes" id="UP000887581">
    <property type="component" value="Unplaced"/>
</dbReference>
<evidence type="ECO:0000256" key="14">
    <source>
        <dbReference type="ARBA" id="ARBA00051243"/>
    </source>
</evidence>
<feature type="transmembrane region" description="Helical" evidence="16">
    <location>
        <begin position="833"/>
        <end position="858"/>
    </location>
</feature>
<dbReference type="GO" id="GO:0022008">
    <property type="term" value="P:neurogenesis"/>
    <property type="evidence" value="ECO:0007669"/>
    <property type="project" value="TreeGrafter"/>
</dbReference>
<evidence type="ECO:0000313" key="20">
    <source>
        <dbReference type="WBParaSite" id="sdigi.contig18.g1624.t1"/>
    </source>
</evidence>
<dbReference type="GO" id="GO:0005524">
    <property type="term" value="F:ATP binding"/>
    <property type="evidence" value="ECO:0007669"/>
    <property type="project" value="UniProtKB-UniRule"/>
</dbReference>
<keyword evidence="4" id="KW-0808">Transferase</keyword>
<evidence type="ECO:0000256" key="8">
    <source>
        <dbReference type="ARBA" id="ARBA00022840"/>
    </source>
</evidence>
<comment type="subcellular location">
    <subcellularLocation>
        <location evidence="1">Membrane</location>
        <topology evidence="1">Single-pass type I membrane protein</topology>
    </subcellularLocation>
</comment>
<dbReference type="GO" id="GO:0004714">
    <property type="term" value="F:transmembrane receptor protein tyrosine kinase activity"/>
    <property type="evidence" value="ECO:0007669"/>
    <property type="project" value="UniProtKB-EC"/>
</dbReference>
<dbReference type="GO" id="GO:0043235">
    <property type="term" value="C:receptor complex"/>
    <property type="evidence" value="ECO:0007669"/>
    <property type="project" value="TreeGrafter"/>
</dbReference>
<proteinExistence type="predicted"/>
<keyword evidence="3" id="KW-0597">Phosphoprotein</keyword>
<evidence type="ECO:0000259" key="18">
    <source>
        <dbReference type="PROSITE" id="PS50011"/>
    </source>
</evidence>
<dbReference type="GO" id="GO:0009925">
    <property type="term" value="C:basal plasma membrane"/>
    <property type="evidence" value="ECO:0007669"/>
    <property type="project" value="TreeGrafter"/>
</dbReference>
<comment type="catalytic activity">
    <reaction evidence="14">
        <text>L-tyrosyl-[protein] + ATP = O-phospho-L-tyrosyl-[protein] + ADP + H(+)</text>
        <dbReference type="Rhea" id="RHEA:10596"/>
        <dbReference type="Rhea" id="RHEA-COMP:10136"/>
        <dbReference type="Rhea" id="RHEA-COMP:20101"/>
        <dbReference type="ChEBI" id="CHEBI:15378"/>
        <dbReference type="ChEBI" id="CHEBI:30616"/>
        <dbReference type="ChEBI" id="CHEBI:46858"/>
        <dbReference type="ChEBI" id="CHEBI:61978"/>
        <dbReference type="ChEBI" id="CHEBI:456216"/>
        <dbReference type="EC" id="2.7.10.1"/>
    </reaction>
</comment>
<dbReference type="InterPro" id="IPR000719">
    <property type="entry name" value="Prot_kinase_dom"/>
</dbReference>
<dbReference type="PANTHER" id="PTHR24416:SF566">
    <property type="entry name" value="EPIDERMAL GROWTH FACTOR RECEPTOR"/>
    <property type="match status" value="1"/>
</dbReference>
<dbReference type="InterPro" id="IPR011009">
    <property type="entry name" value="Kinase-like_dom_sf"/>
</dbReference>
<dbReference type="FunFam" id="1.10.510.10:FF:000027">
    <property type="entry name" value="Receptor protein-tyrosine kinase"/>
    <property type="match status" value="1"/>
</dbReference>
<dbReference type="PRINTS" id="PR00109">
    <property type="entry name" value="TYRKINASE"/>
</dbReference>
<dbReference type="SUPFAM" id="SSF52058">
    <property type="entry name" value="L domain-like"/>
    <property type="match status" value="2"/>
</dbReference>
<dbReference type="SMART" id="SM00219">
    <property type="entry name" value="TyrKc"/>
    <property type="match status" value="1"/>
</dbReference>
<dbReference type="Pfam" id="PF07714">
    <property type="entry name" value="PK_Tyr_Ser-Thr"/>
    <property type="match status" value="1"/>
</dbReference>
<evidence type="ECO:0000256" key="15">
    <source>
        <dbReference type="PROSITE-ProRule" id="PRU10141"/>
    </source>
</evidence>
<reference evidence="20" key="1">
    <citation type="submission" date="2022-11" db="UniProtKB">
        <authorList>
            <consortium name="WormBaseParasite"/>
        </authorList>
    </citation>
    <scope>IDENTIFICATION</scope>
</reference>
<organism evidence="19 20">
    <name type="scientific">Setaria digitata</name>
    <dbReference type="NCBI Taxonomy" id="48799"/>
    <lineage>
        <taxon>Eukaryota</taxon>
        <taxon>Metazoa</taxon>
        <taxon>Ecdysozoa</taxon>
        <taxon>Nematoda</taxon>
        <taxon>Chromadorea</taxon>
        <taxon>Rhabditida</taxon>
        <taxon>Spirurina</taxon>
        <taxon>Spiruromorpha</taxon>
        <taxon>Filarioidea</taxon>
        <taxon>Setariidae</taxon>
        <taxon>Setaria</taxon>
    </lineage>
</organism>
<feature type="chain" id="PRO_5036973542" description="receptor protein-tyrosine kinase" evidence="17">
    <location>
        <begin position="28"/>
        <end position="1343"/>
    </location>
</feature>
<dbReference type="PROSITE" id="PS50011">
    <property type="entry name" value="PROTEIN_KINASE_DOM"/>
    <property type="match status" value="1"/>
</dbReference>
<dbReference type="Pfam" id="PF14843">
    <property type="entry name" value="GF_recep_IV"/>
    <property type="match status" value="1"/>
</dbReference>
<dbReference type="Pfam" id="PF00757">
    <property type="entry name" value="Furin-like"/>
    <property type="match status" value="1"/>
</dbReference>
<evidence type="ECO:0000256" key="6">
    <source>
        <dbReference type="ARBA" id="ARBA00022741"/>
    </source>
</evidence>
<dbReference type="PROSITE" id="PS00109">
    <property type="entry name" value="PROTEIN_KINASE_TYR"/>
    <property type="match status" value="1"/>
</dbReference>
<dbReference type="SUPFAM" id="SSF57184">
    <property type="entry name" value="Growth factor receptor domain"/>
    <property type="match status" value="2"/>
</dbReference>
<dbReference type="Gene3D" id="1.10.510.10">
    <property type="entry name" value="Transferase(Phosphotransferase) domain 1"/>
    <property type="match status" value="1"/>
</dbReference>
<dbReference type="GO" id="GO:0008284">
    <property type="term" value="P:positive regulation of cell population proliferation"/>
    <property type="evidence" value="ECO:0007669"/>
    <property type="project" value="TreeGrafter"/>
</dbReference>
<dbReference type="EC" id="2.7.10.1" evidence="2"/>
<dbReference type="InterPro" id="IPR008266">
    <property type="entry name" value="Tyr_kinase_AS"/>
</dbReference>
<dbReference type="SMART" id="SM00261">
    <property type="entry name" value="FU"/>
    <property type="match status" value="6"/>
</dbReference>
<dbReference type="PANTHER" id="PTHR24416">
    <property type="entry name" value="TYROSINE-PROTEIN KINASE RECEPTOR"/>
    <property type="match status" value="1"/>
</dbReference>
<keyword evidence="11" id="KW-0829">Tyrosine-protein kinase</keyword>
<dbReference type="PROSITE" id="PS00107">
    <property type="entry name" value="PROTEIN_KINASE_ATP"/>
    <property type="match status" value="1"/>
</dbReference>
<dbReference type="SUPFAM" id="SSF56112">
    <property type="entry name" value="Protein kinase-like (PK-like)"/>
    <property type="match status" value="1"/>
</dbReference>
<dbReference type="InterPro" id="IPR032778">
    <property type="entry name" value="GF_recep_IV"/>
</dbReference>
<keyword evidence="13" id="KW-0325">Glycoprotein</keyword>
<name>A0A915PP52_9BILA</name>
<evidence type="ECO:0000256" key="7">
    <source>
        <dbReference type="ARBA" id="ARBA00022777"/>
    </source>
</evidence>
<dbReference type="InterPro" id="IPR036941">
    <property type="entry name" value="Rcpt_L-dom_sf"/>
</dbReference>
<keyword evidence="8 15" id="KW-0067">ATP-binding</keyword>
<dbReference type="Pfam" id="PF01030">
    <property type="entry name" value="Recep_L_domain"/>
    <property type="match status" value="2"/>
</dbReference>
<dbReference type="InterPro" id="IPR006212">
    <property type="entry name" value="Furin_repeat"/>
</dbReference>
<evidence type="ECO:0000256" key="1">
    <source>
        <dbReference type="ARBA" id="ARBA00004479"/>
    </source>
</evidence>
<feature type="domain" description="Protein kinase" evidence="18">
    <location>
        <begin position="901"/>
        <end position="1168"/>
    </location>
</feature>
<evidence type="ECO:0000256" key="4">
    <source>
        <dbReference type="ARBA" id="ARBA00022679"/>
    </source>
</evidence>
<dbReference type="Gene3D" id="3.30.200.20">
    <property type="entry name" value="Phosphorylase Kinase, domain 1"/>
    <property type="match status" value="1"/>
</dbReference>
<evidence type="ECO:0000256" key="9">
    <source>
        <dbReference type="ARBA" id="ARBA00022989"/>
    </source>
</evidence>
<dbReference type="InterPro" id="IPR017441">
    <property type="entry name" value="Protein_kinase_ATP_BS"/>
</dbReference>
<evidence type="ECO:0000256" key="13">
    <source>
        <dbReference type="ARBA" id="ARBA00023180"/>
    </source>
</evidence>
<evidence type="ECO:0000313" key="19">
    <source>
        <dbReference type="Proteomes" id="UP000887581"/>
    </source>
</evidence>
<dbReference type="GO" id="GO:0038127">
    <property type="term" value="P:ERBB signaling pathway"/>
    <property type="evidence" value="ECO:0007669"/>
    <property type="project" value="UniProtKB-ARBA"/>
</dbReference>
<dbReference type="InterPro" id="IPR009030">
    <property type="entry name" value="Growth_fac_rcpt_cys_sf"/>
</dbReference>
<protein>
    <recommendedName>
        <fullName evidence="2">receptor protein-tyrosine kinase</fullName>
        <ecNumber evidence="2">2.7.10.1</ecNumber>
    </recommendedName>
</protein>
<keyword evidence="12" id="KW-0675">Receptor</keyword>
<keyword evidence="10 16" id="KW-0472">Membrane</keyword>
<accession>A0A915PP52</accession>
<evidence type="ECO:0000256" key="2">
    <source>
        <dbReference type="ARBA" id="ARBA00011902"/>
    </source>
</evidence>
<keyword evidence="17" id="KW-0732">Signal</keyword>
<dbReference type="InterPro" id="IPR001245">
    <property type="entry name" value="Ser-Thr/Tyr_kinase_cat_dom"/>
</dbReference>